<feature type="domain" description="Dam-replacing protein HTH" evidence="1">
    <location>
        <begin position="107"/>
        <end position="174"/>
    </location>
</feature>
<dbReference type="AlphaFoldDB" id="A0A3B1DMV8"/>
<proteinExistence type="predicted"/>
<evidence type="ECO:0000259" key="1">
    <source>
        <dbReference type="Pfam" id="PF17726"/>
    </source>
</evidence>
<name>A0A3B1DMV8_9ZZZZ</name>
<dbReference type="EMBL" id="UOGI01000159">
    <property type="protein sequence ID" value="VAX33005.1"/>
    <property type="molecule type" value="Genomic_DNA"/>
</dbReference>
<dbReference type="InterPro" id="IPR036388">
    <property type="entry name" value="WH-like_DNA-bd_sf"/>
</dbReference>
<sequence>MSHLLTSGNLTSGGLLNNYEYGLLIDDDVLSSKIADDYQAIFRDKELTGRITIDVINKASQILDSVPKEQKPRFLLEDKELFKGVPVEEIDADKYEGGIDSIRLNLKGWEKDVFDVLNEIKFDIFKLNDVYKYEDRLKSLHPRNRYIKDKIRQQLQVLRDLGLLQFLGGGVYRKLWQG</sequence>
<dbReference type="InterPro" id="IPR041368">
    <property type="entry name" value="DRP_C"/>
</dbReference>
<organism evidence="2">
    <name type="scientific">hydrothermal vent metagenome</name>
    <dbReference type="NCBI Taxonomy" id="652676"/>
    <lineage>
        <taxon>unclassified sequences</taxon>
        <taxon>metagenomes</taxon>
        <taxon>ecological metagenomes</taxon>
    </lineage>
</organism>
<dbReference type="Pfam" id="PF17726">
    <property type="entry name" value="DpnI_C"/>
    <property type="match status" value="1"/>
</dbReference>
<accession>A0A3B1DMV8</accession>
<evidence type="ECO:0000313" key="2">
    <source>
        <dbReference type="EMBL" id="VAX33005.1"/>
    </source>
</evidence>
<reference evidence="2" key="1">
    <citation type="submission" date="2018-06" db="EMBL/GenBank/DDBJ databases">
        <authorList>
            <person name="Zhirakovskaya E."/>
        </authorList>
    </citation>
    <scope>NUCLEOTIDE SEQUENCE</scope>
</reference>
<gene>
    <name evidence="2" type="ORF">MNBD_NITROSPIRAE03-2057</name>
</gene>
<protein>
    <recommendedName>
        <fullName evidence="1">Dam-replacing protein HTH domain-containing protein</fullName>
    </recommendedName>
</protein>
<dbReference type="Gene3D" id="1.10.10.10">
    <property type="entry name" value="Winged helix-like DNA-binding domain superfamily/Winged helix DNA-binding domain"/>
    <property type="match status" value="1"/>
</dbReference>